<evidence type="ECO:0000313" key="1">
    <source>
        <dbReference type="EMBL" id="OJA20232.1"/>
    </source>
</evidence>
<accession>A0A1J8R343</accession>
<proteinExistence type="predicted"/>
<protein>
    <submittedName>
        <fullName evidence="1">Uncharacterized protein</fullName>
    </submittedName>
</protein>
<dbReference type="Proteomes" id="UP000183567">
    <property type="component" value="Unassembled WGS sequence"/>
</dbReference>
<dbReference type="STRING" id="180088.A0A1J8R343"/>
<comment type="caution">
    <text evidence="1">The sequence shown here is derived from an EMBL/GenBank/DDBJ whole genome shotgun (WGS) entry which is preliminary data.</text>
</comment>
<dbReference type="OrthoDB" id="10346141at2759"/>
<evidence type="ECO:0000313" key="2">
    <source>
        <dbReference type="Proteomes" id="UP000183567"/>
    </source>
</evidence>
<name>A0A1J8R343_9AGAM</name>
<keyword evidence="2" id="KW-1185">Reference proteome</keyword>
<reference evidence="1 2" key="1">
    <citation type="submission" date="2016-03" db="EMBL/GenBank/DDBJ databases">
        <title>Comparative genomics of the ectomycorrhizal sister species Rhizopogon vinicolor and Rhizopogon vesiculosus (Basidiomycota: Boletales) reveals a divergence of the mating type B locus.</title>
        <authorList>
            <person name="Mujic A.B."/>
            <person name="Kuo A."/>
            <person name="Tritt A."/>
            <person name="Lipzen A."/>
            <person name="Chen C."/>
            <person name="Johnson J."/>
            <person name="Sharma A."/>
            <person name="Barry K."/>
            <person name="Grigoriev I.V."/>
            <person name="Spatafora J.W."/>
        </authorList>
    </citation>
    <scope>NUCLEOTIDE SEQUENCE [LARGE SCALE GENOMIC DNA]</scope>
    <source>
        <strain evidence="1 2">AM-OR11-056</strain>
    </source>
</reference>
<organism evidence="1 2">
    <name type="scientific">Rhizopogon vesiculosus</name>
    <dbReference type="NCBI Taxonomy" id="180088"/>
    <lineage>
        <taxon>Eukaryota</taxon>
        <taxon>Fungi</taxon>
        <taxon>Dikarya</taxon>
        <taxon>Basidiomycota</taxon>
        <taxon>Agaricomycotina</taxon>
        <taxon>Agaricomycetes</taxon>
        <taxon>Agaricomycetidae</taxon>
        <taxon>Boletales</taxon>
        <taxon>Suillineae</taxon>
        <taxon>Rhizopogonaceae</taxon>
        <taxon>Rhizopogon</taxon>
    </lineage>
</organism>
<sequence>MAELVGLKDILTMLPYGNSLRSNRKNFQRLVGSRAAMKVFHPIAEIENLKPIDSSSVLAEPAELIERSTITPELDS</sequence>
<dbReference type="AlphaFoldDB" id="A0A1J8R343"/>
<gene>
    <name evidence="1" type="ORF">AZE42_12697</name>
</gene>
<dbReference type="EMBL" id="LVVM01000670">
    <property type="protein sequence ID" value="OJA20232.1"/>
    <property type="molecule type" value="Genomic_DNA"/>
</dbReference>